<comment type="similarity">
    <text evidence="6">Belongs to the L2HGDH family.</text>
</comment>
<gene>
    <name evidence="10" type="ORF">LADA_0C01926G</name>
</gene>
<dbReference type="InterPro" id="IPR036188">
    <property type="entry name" value="FAD/NAD-bd_sf"/>
</dbReference>
<dbReference type="Gene3D" id="3.30.9.10">
    <property type="entry name" value="D-Amino Acid Oxidase, subunit A, domain 2"/>
    <property type="match status" value="1"/>
</dbReference>
<organism evidence="10 11">
    <name type="scientific">Lachancea dasiensis</name>
    <dbReference type="NCBI Taxonomy" id="1072105"/>
    <lineage>
        <taxon>Eukaryota</taxon>
        <taxon>Fungi</taxon>
        <taxon>Dikarya</taxon>
        <taxon>Ascomycota</taxon>
        <taxon>Saccharomycotina</taxon>
        <taxon>Saccharomycetes</taxon>
        <taxon>Saccharomycetales</taxon>
        <taxon>Saccharomycetaceae</taxon>
        <taxon>Lachancea</taxon>
    </lineage>
</organism>
<keyword evidence="2" id="KW-0285">Flavoprotein</keyword>
<dbReference type="GO" id="GO:0047545">
    <property type="term" value="F:(S)-2-hydroxyglutarate dehydrogenase activity"/>
    <property type="evidence" value="ECO:0007669"/>
    <property type="project" value="UniProtKB-EC"/>
</dbReference>
<dbReference type="SUPFAM" id="SSF51905">
    <property type="entry name" value="FAD/NAD(P)-binding domain"/>
    <property type="match status" value="1"/>
</dbReference>
<comment type="catalytic activity">
    <reaction evidence="5">
        <text>(S)-2-hydroxyglutarate + A = 2-oxoglutarate + AH2</text>
        <dbReference type="Rhea" id="RHEA:21252"/>
        <dbReference type="ChEBI" id="CHEBI:13193"/>
        <dbReference type="ChEBI" id="CHEBI:16782"/>
        <dbReference type="ChEBI" id="CHEBI:16810"/>
        <dbReference type="ChEBI" id="CHEBI:17499"/>
        <dbReference type="EC" id="1.1.99.2"/>
    </reaction>
</comment>
<dbReference type="Gene3D" id="3.50.50.60">
    <property type="entry name" value="FAD/NAD(P)-binding domain"/>
    <property type="match status" value="1"/>
</dbReference>
<reference evidence="11" key="1">
    <citation type="submission" date="2016-03" db="EMBL/GenBank/DDBJ databases">
        <authorList>
            <person name="Devillers H."/>
        </authorList>
    </citation>
    <scope>NUCLEOTIDE SEQUENCE [LARGE SCALE GENOMIC DNA]</scope>
</reference>
<keyword evidence="11" id="KW-1185">Reference proteome</keyword>
<evidence type="ECO:0000256" key="8">
    <source>
        <dbReference type="ARBA" id="ARBA00041137"/>
    </source>
</evidence>
<proteinExistence type="inferred from homology"/>
<dbReference type="InterPro" id="IPR006076">
    <property type="entry name" value="FAD-dep_OxRdtase"/>
</dbReference>
<feature type="domain" description="FAD dependent oxidoreductase" evidence="9">
    <location>
        <begin position="39"/>
        <end position="407"/>
    </location>
</feature>
<evidence type="ECO:0000256" key="1">
    <source>
        <dbReference type="ARBA" id="ARBA00001974"/>
    </source>
</evidence>
<evidence type="ECO:0000259" key="9">
    <source>
        <dbReference type="Pfam" id="PF01266"/>
    </source>
</evidence>
<name>A0A1G4IXW0_9SACH</name>
<dbReference type="PANTHER" id="PTHR43104:SF4">
    <property type="entry name" value="L-2-HYDROXYGLUTARATE DEHYDROGENASE, MITOCHONDRIAL"/>
    <property type="match status" value="1"/>
</dbReference>
<evidence type="ECO:0000256" key="5">
    <source>
        <dbReference type="ARBA" id="ARBA00036066"/>
    </source>
</evidence>
<dbReference type="EMBL" id="LT598459">
    <property type="protein sequence ID" value="SCU81932.1"/>
    <property type="molecule type" value="Genomic_DNA"/>
</dbReference>
<protein>
    <recommendedName>
        <fullName evidence="8">L-2-hydroxyglutarate dehydrogenase, mitochondrial</fullName>
        <ecNumber evidence="7">1.1.99.2</ecNumber>
    </recommendedName>
</protein>
<evidence type="ECO:0000256" key="3">
    <source>
        <dbReference type="ARBA" id="ARBA00022827"/>
    </source>
</evidence>
<dbReference type="STRING" id="1266660.A0A1G4IXW0"/>
<dbReference type="OrthoDB" id="498204at2759"/>
<evidence type="ECO:0000256" key="4">
    <source>
        <dbReference type="ARBA" id="ARBA00023002"/>
    </source>
</evidence>
<dbReference type="Proteomes" id="UP000190274">
    <property type="component" value="Chromosome C"/>
</dbReference>
<keyword evidence="4" id="KW-0560">Oxidoreductase</keyword>
<evidence type="ECO:0000256" key="6">
    <source>
        <dbReference type="ARBA" id="ARBA00037941"/>
    </source>
</evidence>
<keyword evidence="3" id="KW-0274">FAD</keyword>
<dbReference type="PANTHER" id="PTHR43104">
    <property type="entry name" value="L-2-HYDROXYGLUTARATE DEHYDROGENASE, MITOCHONDRIAL"/>
    <property type="match status" value="1"/>
</dbReference>
<sequence length="411" mass="45081">MLKSLKNADKTVLANKRITFKRGLATSRTLLTAADFSHAIVGGGVIGLSIAFELSKIPSNRIVLIEKNVAPGLETSSRNSEVVHAGLYYPLNSLKTKFCLEGNAIIHHEMSNVDSGVEWKNCGKWIVAQTEEETAAVEALYKKATQDLELPVELITGQEAKLIEPHVSVRKLVLNSPTSSIIDSHSLMRYLVTNLDNNGAEIAIGTELIDMDHVKNMGYSLLCKSTVNNSDETVSISVENVVNAGGLYAHNIANMLLPKHRKCQQFFGKGNYFSLVGSKFPSVNRLIYPVPPKNGMSLGTHLTLDMNGQIRFGPDLEFVNDPTDYDVSCSNVEAASTAIRTYFPHITSNDLQPAYSGIRPKLSKPGDREFKDFYICEEDGFPGFVNLLGIESPGLTSSLAIGRYVRKLYHG</sequence>
<dbReference type="AlphaFoldDB" id="A0A1G4IXW0"/>
<evidence type="ECO:0000256" key="7">
    <source>
        <dbReference type="ARBA" id="ARBA00038878"/>
    </source>
</evidence>
<evidence type="ECO:0000313" key="11">
    <source>
        <dbReference type="Proteomes" id="UP000190274"/>
    </source>
</evidence>
<dbReference type="EC" id="1.1.99.2" evidence="7"/>
<dbReference type="Pfam" id="PF01266">
    <property type="entry name" value="DAO"/>
    <property type="match status" value="1"/>
</dbReference>
<comment type="cofactor">
    <cofactor evidence="1">
        <name>FAD</name>
        <dbReference type="ChEBI" id="CHEBI:57692"/>
    </cofactor>
</comment>
<evidence type="ECO:0000256" key="2">
    <source>
        <dbReference type="ARBA" id="ARBA00022630"/>
    </source>
</evidence>
<accession>A0A1G4IXW0</accession>
<evidence type="ECO:0000313" key="10">
    <source>
        <dbReference type="EMBL" id="SCU81932.1"/>
    </source>
</evidence>